<dbReference type="STRING" id="747676.F4RNG4"/>
<dbReference type="Gene3D" id="3.30.428.10">
    <property type="entry name" value="HIT-like"/>
    <property type="match status" value="1"/>
</dbReference>
<dbReference type="eggNOG" id="KOG0562">
    <property type="taxonomic scope" value="Eukaryota"/>
</dbReference>
<dbReference type="VEuPathDB" id="FungiDB:MELLADRAFT_107037"/>
<dbReference type="RefSeq" id="XP_007410751.1">
    <property type="nucleotide sequence ID" value="XM_007410689.1"/>
</dbReference>
<organism evidence="3">
    <name type="scientific">Melampsora larici-populina (strain 98AG31 / pathotype 3-4-7)</name>
    <name type="common">Poplar leaf rust fungus</name>
    <dbReference type="NCBI Taxonomy" id="747676"/>
    <lineage>
        <taxon>Eukaryota</taxon>
        <taxon>Fungi</taxon>
        <taxon>Dikarya</taxon>
        <taxon>Basidiomycota</taxon>
        <taxon>Pucciniomycotina</taxon>
        <taxon>Pucciniomycetes</taxon>
        <taxon>Pucciniales</taxon>
        <taxon>Melampsoraceae</taxon>
        <taxon>Melampsora</taxon>
    </lineage>
</organism>
<reference evidence="3" key="1">
    <citation type="journal article" date="2011" name="Proc. Natl. Acad. Sci. U.S.A.">
        <title>Obligate biotrophy features unraveled by the genomic analysis of rust fungi.</title>
        <authorList>
            <person name="Duplessis S."/>
            <person name="Cuomo C.A."/>
            <person name="Lin Y.-C."/>
            <person name="Aerts A."/>
            <person name="Tisserant E."/>
            <person name="Veneault-Fourrey C."/>
            <person name="Joly D.L."/>
            <person name="Hacquard S."/>
            <person name="Amselem J."/>
            <person name="Cantarel B.L."/>
            <person name="Chiu R."/>
            <person name="Coutinho P.M."/>
            <person name="Feau N."/>
            <person name="Field M."/>
            <person name="Frey P."/>
            <person name="Gelhaye E."/>
            <person name="Goldberg J."/>
            <person name="Grabherr M.G."/>
            <person name="Kodira C.D."/>
            <person name="Kohler A."/>
            <person name="Kuees U."/>
            <person name="Lindquist E.A."/>
            <person name="Lucas S.M."/>
            <person name="Mago R."/>
            <person name="Mauceli E."/>
            <person name="Morin E."/>
            <person name="Murat C."/>
            <person name="Pangilinan J.L."/>
            <person name="Park R."/>
            <person name="Pearson M."/>
            <person name="Quesneville H."/>
            <person name="Rouhier N."/>
            <person name="Sakthikumar S."/>
            <person name="Salamov A.A."/>
            <person name="Schmutz J."/>
            <person name="Selles B."/>
            <person name="Shapiro H."/>
            <person name="Tanguay P."/>
            <person name="Tuskan G.A."/>
            <person name="Henrissat B."/>
            <person name="Van de Peer Y."/>
            <person name="Rouze P."/>
            <person name="Ellis J.G."/>
            <person name="Dodds P.N."/>
            <person name="Schein J.E."/>
            <person name="Zhong S."/>
            <person name="Hamelin R.C."/>
            <person name="Grigoriev I.V."/>
            <person name="Szabo L.J."/>
            <person name="Martin F."/>
        </authorList>
    </citation>
    <scope>NUCLEOTIDE SEQUENCE [LARGE SCALE GENOMIC DNA]</scope>
    <source>
        <strain evidence="3">98AG31 / pathotype 3-4-7</strain>
    </source>
</reference>
<accession>F4RNG4</accession>
<dbReference type="InterPro" id="IPR036265">
    <property type="entry name" value="HIT-like_sf"/>
</dbReference>
<sequence length="113" mass="13194">MYKSEGRTWPIQLGFHAHESMVQESGLLVSDCLRNKRHFNTFRSDLGFFLHLEDLIEKVKSGVSPTELLKPEVEYESMLKTELECPKTKTRFRTMPNLKAHLLKQWQDTGNTL</sequence>
<evidence type="ECO:0000313" key="3">
    <source>
        <dbReference type="Proteomes" id="UP000001072"/>
    </source>
</evidence>
<feature type="domain" description="Aprataxin C2HE/C2H2/C2HC zinc finger" evidence="1">
    <location>
        <begin position="47"/>
        <end position="107"/>
    </location>
</feature>
<dbReference type="Pfam" id="PF16278">
    <property type="entry name" value="zf-C2HE"/>
    <property type="match status" value="1"/>
</dbReference>
<dbReference type="Proteomes" id="UP000001072">
    <property type="component" value="Unassembled WGS sequence"/>
</dbReference>
<evidence type="ECO:0000313" key="2">
    <source>
        <dbReference type="EMBL" id="EGG06100.1"/>
    </source>
</evidence>
<dbReference type="EMBL" id="GL883110">
    <property type="protein sequence ID" value="EGG06100.1"/>
    <property type="molecule type" value="Genomic_DNA"/>
</dbReference>
<dbReference type="InParanoid" id="F4RNG4"/>
<dbReference type="OrthoDB" id="3512845at2759"/>
<dbReference type="GeneID" id="18923064"/>
<dbReference type="InterPro" id="IPR032566">
    <property type="entry name" value="Znf-C2HE"/>
</dbReference>
<gene>
    <name evidence="2" type="ORF">MELLADRAFT_107037</name>
</gene>
<evidence type="ECO:0000259" key="1">
    <source>
        <dbReference type="Pfam" id="PF16278"/>
    </source>
</evidence>
<protein>
    <recommendedName>
        <fullName evidence="1">Aprataxin C2HE/C2H2/C2HC zinc finger domain-containing protein</fullName>
    </recommendedName>
</protein>
<proteinExistence type="predicted"/>
<dbReference type="KEGG" id="mlr:MELLADRAFT_107037"/>
<dbReference type="AlphaFoldDB" id="F4RNG4"/>
<dbReference type="HOGENOM" id="CLU_2134062_0_0_1"/>
<keyword evidence="3" id="KW-1185">Reference proteome</keyword>
<name>F4RNG4_MELLP</name>